<evidence type="ECO:0000313" key="2">
    <source>
        <dbReference type="EMBL" id="PZD75256.1"/>
    </source>
</evidence>
<name>A0A2W1JPT4_9CYAN</name>
<dbReference type="InterPro" id="IPR010328">
    <property type="entry name" value="DUF928"/>
</dbReference>
<sequence>MAGALSAQELSTAQAQITFLAPNAAQRQKDRRRWGRPTTRTPGGTRDRCAQRLIALVPSPDAVALSSGQCLEESVSDRALTLTETPTLWFYVPPLAEPERRAELVLLQKHREVSKQRVTLPATPGIFGVQLKGPLAANQLYGWSFTVLKQPQSPSQNPTVEGLIRYATSNPKDLRVAHLPDQAYRPGQLRQYAQSGIWHDALTALAQQRCQNPASQSWKSFLASAGLDAIATQPILNCEVL</sequence>
<dbReference type="OrthoDB" id="513783at2"/>
<organism evidence="2 3">
    <name type="scientific">Acaryochloris thomasi RCC1774</name>
    <dbReference type="NCBI Taxonomy" id="1764569"/>
    <lineage>
        <taxon>Bacteria</taxon>
        <taxon>Bacillati</taxon>
        <taxon>Cyanobacteriota</taxon>
        <taxon>Cyanophyceae</taxon>
        <taxon>Acaryochloridales</taxon>
        <taxon>Acaryochloridaceae</taxon>
        <taxon>Acaryochloris</taxon>
        <taxon>Acaryochloris thomasi</taxon>
    </lineage>
</organism>
<dbReference type="Proteomes" id="UP000248857">
    <property type="component" value="Unassembled WGS sequence"/>
</dbReference>
<evidence type="ECO:0000313" key="3">
    <source>
        <dbReference type="Proteomes" id="UP000248857"/>
    </source>
</evidence>
<gene>
    <name evidence="2" type="ORF">C1752_00225</name>
</gene>
<protein>
    <recommendedName>
        <fullName evidence="4">DUF928 domain-containing protein</fullName>
    </recommendedName>
</protein>
<evidence type="ECO:0000256" key="1">
    <source>
        <dbReference type="SAM" id="MobiDB-lite"/>
    </source>
</evidence>
<proteinExistence type="predicted"/>
<comment type="caution">
    <text evidence="2">The sequence shown here is derived from an EMBL/GenBank/DDBJ whole genome shotgun (WGS) entry which is preliminary data.</text>
</comment>
<keyword evidence="3" id="KW-1185">Reference proteome</keyword>
<dbReference type="EMBL" id="PQWO01000001">
    <property type="protein sequence ID" value="PZD75256.1"/>
    <property type="molecule type" value="Genomic_DNA"/>
</dbReference>
<accession>A0A2W1JPT4</accession>
<feature type="region of interest" description="Disordered" evidence="1">
    <location>
        <begin position="22"/>
        <end position="46"/>
    </location>
</feature>
<evidence type="ECO:0008006" key="4">
    <source>
        <dbReference type="Google" id="ProtNLM"/>
    </source>
</evidence>
<dbReference type="RefSeq" id="WP_158534977.1">
    <property type="nucleotide sequence ID" value="NZ_CAWNWM010000001.1"/>
</dbReference>
<reference evidence="2 3" key="1">
    <citation type="journal article" date="2018" name="Sci. Rep.">
        <title>A novel species of the marine cyanobacterium Acaryochloris with a unique pigment content and lifestyle.</title>
        <authorList>
            <person name="Partensky F."/>
            <person name="Six C."/>
            <person name="Ratin M."/>
            <person name="Garczarek L."/>
            <person name="Vaulot D."/>
            <person name="Probert I."/>
            <person name="Calteau A."/>
            <person name="Gourvil P."/>
            <person name="Marie D."/>
            <person name="Grebert T."/>
            <person name="Bouchier C."/>
            <person name="Le Panse S."/>
            <person name="Gachenot M."/>
            <person name="Rodriguez F."/>
            <person name="Garrido J.L."/>
        </authorList>
    </citation>
    <scope>NUCLEOTIDE SEQUENCE [LARGE SCALE GENOMIC DNA]</scope>
    <source>
        <strain evidence="2 3">RCC1774</strain>
    </source>
</reference>
<dbReference type="AlphaFoldDB" id="A0A2W1JPT4"/>
<dbReference type="Pfam" id="PF06051">
    <property type="entry name" value="DUF928"/>
    <property type="match status" value="1"/>
</dbReference>